<feature type="region of interest" description="Disordered" evidence="1">
    <location>
        <begin position="1"/>
        <end position="37"/>
    </location>
</feature>
<dbReference type="EMBL" id="BAAANT010000009">
    <property type="protein sequence ID" value="GAA2138971.1"/>
    <property type="molecule type" value="Genomic_DNA"/>
</dbReference>
<organism evidence="2 3">
    <name type="scientific">Kitasatospora kazusensis</name>
    <dbReference type="NCBI Taxonomy" id="407974"/>
    <lineage>
        <taxon>Bacteria</taxon>
        <taxon>Bacillati</taxon>
        <taxon>Actinomycetota</taxon>
        <taxon>Actinomycetes</taxon>
        <taxon>Kitasatosporales</taxon>
        <taxon>Streptomycetaceae</taxon>
        <taxon>Kitasatospora</taxon>
    </lineage>
</organism>
<keyword evidence="3" id="KW-1185">Reference proteome</keyword>
<sequence length="72" mass="7625">MTQSARSTRPVTGLIPNQRALSPAGLPAVSSVPRPESFADAARRAFAVARGLRSLRPVPARPQQPYGESDGQ</sequence>
<reference evidence="3" key="1">
    <citation type="journal article" date="2019" name="Int. J. Syst. Evol. Microbiol.">
        <title>The Global Catalogue of Microorganisms (GCM) 10K type strain sequencing project: providing services to taxonomists for standard genome sequencing and annotation.</title>
        <authorList>
            <consortium name="The Broad Institute Genomics Platform"/>
            <consortium name="The Broad Institute Genome Sequencing Center for Infectious Disease"/>
            <person name="Wu L."/>
            <person name="Ma J."/>
        </authorList>
    </citation>
    <scope>NUCLEOTIDE SEQUENCE [LARGE SCALE GENOMIC DNA]</scope>
    <source>
        <strain evidence="3">JCM 14560</strain>
    </source>
</reference>
<feature type="compositionally biased region" description="Polar residues" evidence="1">
    <location>
        <begin position="1"/>
        <end position="10"/>
    </location>
</feature>
<accession>A0ABP5L115</accession>
<protein>
    <submittedName>
        <fullName evidence="2">Uncharacterized protein</fullName>
    </submittedName>
</protein>
<name>A0ABP5L115_9ACTN</name>
<dbReference type="RefSeq" id="WP_344463165.1">
    <property type="nucleotide sequence ID" value="NZ_BAAANT010000009.1"/>
</dbReference>
<evidence type="ECO:0000313" key="3">
    <source>
        <dbReference type="Proteomes" id="UP001422759"/>
    </source>
</evidence>
<evidence type="ECO:0000313" key="2">
    <source>
        <dbReference type="EMBL" id="GAA2138971.1"/>
    </source>
</evidence>
<gene>
    <name evidence="2" type="ORF">GCM10009760_20650</name>
</gene>
<dbReference type="Proteomes" id="UP001422759">
    <property type="component" value="Unassembled WGS sequence"/>
</dbReference>
<evidence type="ECO:0000256" key="1">
    <source>
        <dbReference type="SAM" id="MobiDB-lite"/>
    </source>
</evidence>
<comment type="caution">
    <text evidence="2">The sequence shown here is derived from an EMBL/GenBank/DDBJ whole genome shotgun (WGS) entry which is preliminary data.</text>
</comment>
<proteinExistence type="predicted"/>